<name>A0ABW4HVN1_9BACI</name>
<dbReference type="RefSeq" id="WP_251516024.1">
    <property type="nucleotide sequence ID" value="NZ_JAMBON010000031.1"/>
</dbReference>
<organism evidence="2 3">
    <name type="scientific">Oceanobacillus luteolus</name>
    <dbReference type="NCBI Taxonomy" id="1274358"/>
    <lineage>
        <taxon>Bacteria</taxon>
        <taxon>Bacillati</taxon>
        <taxon>Bacillota</taxon>
        <taxon>Bacilli</taxon>
        <taxon>Bacillales</taxon>
        <taxon>Bacillaceae</taxon>
        <taxon>Oceanobacillus</taxon>
    </lineage>
</organism>
<evidence type="ECO:0000256" key="1">
    <source>
        <dbReference type="SAM" id="Phobius"/>
    </source>
</evidence>
<evidence type="ECO:0000313" key="3">
    <source>
        <dbReference type="Proteomes" id="UP001597221"/>
    </source>
</evidence>
<dbReference type="Proteomes" id="UP001597221">
    <property type="component" value="Unassembled WGS sequence"/>
</dbReference>
<keyword evidence="1" id="KW-1133">Transmembrane helix</keyword>
<dbReference type="EMBL" id="JBHUDE010000161">
    <property type="protein sequence ID" value="MFD1609703.1"/>
    <property type="molecule type" value="Genomic_DNA"/>
</dbReference>
<accession>A0ABW4HVN1</accession>
<keyword evidence="3" id="KW-1185">Reference proteome</keyword>
<feature type="transmembrane region" description="Helical" evidence="1">
    <location>
        <begin position="12"/>
        <end position="31"/>
    </location>
</feature>
<comment type="caution">
    <text evidence="2">The sequence shown here is derived from an EMBL/GenBank/DDBJ whole genome shotgun (WGS) entry which is preliminary data.</text>
</comment>
<keyword evidence="1" id="KW-0812">Transmembrane</keyword>
<feature type="transmembrane region" description="Helical" evidence="1">
    <location>
        <begin position="51"/>
        <end position="75"/>
    </location>
</feature>
<sequence>MKNYLLFSASFIVLFGLFQILWGMALTFFYTPDVTNAWLTTAGQAQEETTIFSYDSAILPTFIIAFLSASIAYIISRKFAKKSN</sequence>
<gene>
    <name evidence="2" type="ORF">ACFSBH_18975</name>
</gene>
<proteinExistence type="predicted"/>
<evidence type="ECO:0000313" key="2">
    <source>
        <dbReference type="EMBL" id="MFD1609703.1"/>
    </source>
</evidence>
<protein>
    <submittedName>
        <fullName evidence="2">Uncharacterized protein</fullName>
    </submittedName>
</protein>
<reference evidence="3" key="1">
    <citation type="journal article" date="2019" name="Int. J. Syst. Evol. Microbiol.">
        <title>The Global Catalogue of Microorganisms (GCM) 10K type strain sequencing project: providing services to taxonomists for standard genome sequencing and annotation.</title>
        <authorList>
            <consortium name="The Broad Institute Genomics Platform"/>
            <consortium name="The Broad Institute Genome Sequencing Center for Infectious Disease"/>
            <person name="Wu L."/>
            <person name="Ma J."/>
        </authorList>
    </citation>
    <scope>NUCLEOTIDE SEQUENCE [LARGE SCALE GENOMIC DNA]</scope>
    <source>
        <strain evidence="3">CGMCC 1.12376</strain>
    </source>
</reference>
<keyword evidence="1" id="KW-0472">Membrane</keyword>